<feature type="transmembrane region" description="Helical" evidence="9">
    <location>
        <begin position="326"/>
        <end position="346"/>
    </location>
</feature>
<protein>
    <recommendedName>
        <fullName evidence="1">non-specific serine/threonine protein kinase</fullName>
        <ecNumber evidence="1">2.7.11.1</ecNumber>
    </recommendedName>
</protein>
<keyword evidence="9" id="KW-0812">Transmembrane</keyword>
<reference evidence="11 12" key="1">
    <citation type="submission" date="2020-08" db="EMBL/GenBank/DDBJ databases">
        <title>Sequencing the genomes of 1000 actinobacteria strains.</title>
        <authorList>
            <person name="Klenk H.-P."/>
        </authorList>
    </citation>
    <scope>NUCLEOTIDE SEQUENCE [LARGE SCALE GENOMIC DNA]</scope>
    <source>
        <strain evidence="11 12">DSM 45584</strain>
    </source>
</reference>
<keyword evidence="3" id="KW-0808">Transferase</keyword>
<dbReference type="PROSITE" id="PS50011">
    <property type="entry name" value="PROTEIN_KINASE_DOM"/>
    <property type="match status" value="1"/>
</dbReference>
<dbReference type="SUPFAM" id="SSF56112">
    <property type="entry name" value="Protein kinase-like (PK-like)"/>
    <property type="match status" value="1"/>
</dbReference>
<dbReference type="InterPro" id="IPR000719">
    <property type="entry name" value="Prot_kinase_dom"/>
</dbReference>
<dbReference type="Proteomes" id="UP000584374">
    <property type="component" value="Unassembled WGS sequence"/>
</dbReference>
<dbReference type="PROSITE" id="PS00108">
    <property type="entry name" value="PROTEIN_KINASE_ST"/>
    <property type="match status" value="1"/>
</dbReference>
<feature type="binding site" evidence="7">
    <location>
        <position position="40"/>
    </location>
    <ligand>
        <name>ATP</name>
        <dbReference type="ChEBI" id="CHEBI:30616"/>
    </ligand>
</feature>
<keyword evidence="5 11" id="KW-0418">Kinase</keyword>
<gene>
    <name evidence="11" type="ORF">BJ970_000279</name>
</gene>
<organism evidence="11 12">
    <name type="scientific">Saccharopolyspora phatthalungensis</name>
    <dbReference type="NCBI Taxonomy" id="664693"/>
    <lineage>
        <taxon>Bacteria</taxon>
        <taxon>Bacillati</taxon>
        <taxon>Actinomycetota</taxon>
        <taxon>Actinomycetes</taxon>
        <taxon>Pseudonocardiales</taxon>
        <taxon>Pseudonocardiaceae</taxon>
        <taxon>Saccharopolyspora</taxon>
    </lineage>
</organism>
<dbReference type="Pfam" id="PF00069">
    <property type="entry name" value="Pkinase"/>
    <property type="match status" value="1"/>
</dbReference>
<evidence type="ECO:0000256" key="5">
    <source>
        <dbReference type="ARBA" id="ARBA00022777"/>
    </source>
</evidence>
<evidence type="ECO:0000256" key="8">
    <source>
        <dbReference type="SAM" id="MobiDB-lite"/>
    </source>
</evidence>
<evidence type="ECO:0000256" key="7">
    <source>
        <dbReference type="PROSITE-ProRule" id="PRU10141"/>
    </source>
</evidence>
<evidence type="ECO:0000256" key="4">
    <source>
        <dbReference type="ARBA" id="ARBA00022741"/>
    </source>
</evidence>
<dbReference type="InterPro" id="IPR017441">
    <property type="entry name" value="Protein_kinase_ATP_BS"/>
</dbReference>
<evidence type="ECO:0000256" key="9">
    <source>
        <dbReference type="SAM" id="Phobius"/>
    </source>
</evidence>
<dbReference type="InterPro" id="IPR011009">
    <property type="entry name" value="Kinase-like_dom_sf"/>
</dbReference>
<dbReference type="Gene3D" id="1.10.510.10">
    <property type="entry name" value="Transferase(Phosphotransferase) domain 1"/>
    <property type="match status" value="1"/>
</dbReference>
<dbReference type="SMART" id="SM00220">
    <property type="entry name" value="S_TKc"/>
    <property type="match status" value="1"/>
</dbReference>
<evidence type="ECO:0000259" key="10">
    <source>
        <dbReference type="PROSITE" id="PS50011"/>
    </source>
</evidence>
<dbReference type="CDD" id="cd14014">
    <property type="entry name" value="STKc_PknB_like"/>
    <property type="match status" value="1"/>
</dbReference>
<feature type="region of interest" description="Disordered" evidence="8">
    <location>
        <begin position="275"/>
        <end position="318"/>
    </location>
</feature>
<evidence type="ECO:0000313" key="11">
    <source>
        <dbReference type="EMBL" id="MBB5152745.1"/>
    </source>
</evidence>
<dbReference type="RefSeq" id="WP_184722556.1">
    <property type="nucleotide sequence ID" value="NZ_JACHIW010000001.1"/>
</dbReference>
<accession>A0A840Q2Z7</accession>
<dbReference type="Gene3D" id="3.30.200.20">
    <property type="entry name" value="Phosphorylase Kinase, domain 1"/>
    <property type="match status" value="1"/>
</dbReference>
<evidence type="ECO:0000256" key="2">
    <source>
        <dbReference type="ARBA" id="ARBA00022527"/>
    </source>
</evidence>
<sequence>MDDVPLLGGRYRLGARLGGGGMADVYRATDTRLQRVVAAKVFRAGTDAAGRERFAEEARTLAGLSHPGLVTVHDFSASEDELYLIMELVEGRTLADVIAAGPLPPEQAADLGGQLADVLAHVHDNGIVHRDVKPSNVLIANDGTVFLADFGISRLADGAARMTSSGVVVGTATYMAPEQVRGGEVSYPTDVYALGLVLLECITGKIEYPGASAESAVARLVRAPEVPVAIPVHLNRALVSMTAAAPEQRPTAAQSAELLSGMATEVLSRIPAEPQTEQLRPTGSQHPSPSQLPTEVQRPTGPPNRPMTQHLPAEELRGRRRNRRPLLLAGGGLLVLLVAVIGYLSWPSQPQSPTLPPASGPAAVTRLPEDLANLERLVRE</sequence>
<keyword evidence="4 7" id="KW-0547">Nucleotide-binding</keyword>
<keyword evidence="2 11" id="KW-0723">Serine/threonine-protein kinase</keyword>
<keyword evidence="9" id="KW-1133">Transmembrane helix</keyword>
<keyword evidence="12" id="KW-1185">Reference proteome</keyword>
<evidence type="ECO:0000313" key="12">
    <source>
        <dbReference type="Proteomes" id="UP000584374"/>
    </source>
</evidence>
<comment type="caution">
    <text evidence="11">The sequence shown here is derived from an EMBL/GenBank/DDBJ whole genome shotgun (WGS) entry which is preliminary data.</text>
</comment>
<keyword evidence="6 7" id="KW-0067">ATP-binding</keyword>
<name>A0A840Q2Z7_9PSEU</name>
<keyword evidence="9" id="KW-0472">Membrane</keyword>
<proteinExistence type="predicted"/>
<dbReference type="InterPro" id="IPR008271">
    <property type="entry name" value="Ser/Thr_kinase_AS"/>
</dbReference>
<evidence type="ECO:0000256" key="1">
    <source>
        <dbReference type="ARBA" id="ARBA00012513"/>
    </source>
</evidence>
<dbReference type="PANTHER" id="PTHR43289">
    <property type="entry name" value="MITOGEN-ACTIVATED PROTEIN KINASE KINASE KINASE 20-RELATED"/>
    <property type="match status" value="1"/>
</dbReference>
<feature type="domain" description="Protein kinase" evidence="10">
    <location>
        <begin position="11"/>
        <end position="267"/>
    </location>
</feature>
<dbReference type="EC" id="2.7.11.1" evidence="1"/>
<evidence type="ECO:0000256" key="6">
    <source>
        <dbReference type="ARBA" id="ARBA00022840"/>
    </source>
</evidence>
<dbReference type="EMBL" id="JACHIW010000001">
    <property type="protein sequence ID" value="MBB5152745.1"/>
    <property type="molecule type" value="Genomic_DNA"/>
</dbReference>
<dbReference type="PROSITE" id="PS00107">
    <property type="entry name" value="PROTEIN_KINASE_ATP"/>
    <property type="match status" value="1"/>
</dbReference>
<dbReference type="PANTHER" id="PTHR43289:SF6">
    <property type="entry name" value="SERINE_THREONINE-PROTEIN KINASE NEKL-3"/>
    <property type="match status" value="1"/>
</dbReference>
<dbReference type="GO" id="GO:0004674">
    <property type="term" value="F:protein serine/threonine kinase activity"/>
    <property type="evidence" value="ECO:0007669"/>
    <property type="project" value="UniProtKB-KW"/>
</dbReference>
<feature type="compositionally biased region" description="Polar residues" evidence="8">
    <location>
        <begin position="275"/>
        <end position="294"/>
    </location>
</feature>
<dbReference type="GO" id="GO:0005524">
    <property type="term" value="F:ATP binding"/>
    <property type="evidence" value="ECO:0007669"/>
    <property type="project" value="UniProtKB-UniRule"/>
</dbReference>
<evidence type="ECO:0000256" key="3">
    <source>
        <dbReference type="ARBA" id="ARBA00022679"/>
    </source>
</evidence>
<dbReference type="AlphaFoldDB" id="A0A840Q2Z7"/>